<accession>A0ABX7TYV9</accession>
<organism evidence="3 4">
    <name type="scientific">Streptomyces cyanogenus</name>
    <dbReference type="NCBI Taxonomy" id="80860"/>
    <lineage>
        <taxon>Bacteria</taxon>
        <taxon>Bacillati</taxon>
        <taxon>Actinomycetota</taxon>
        <taxon>Actinomycetes</taxon>
        <taxon>Kitasatosporales</taxon>
        <taxon>Streptomycetaceae</taxon>
        <taxon>Streptomyces</taxon>
    </lineage>
</organism>
<feature type="transmembrane region" description="Helical" evidence="2">
    <location>
        <begin position="189"/>
        <end position="213"/>
    </location>
</feature>
<keyword evidence="2" id="KW-0472">Membrane</keyword>
<feature type="compositionally biased region" description="Gly residues" evidence="1">
    <location>
        <begin position="87"/>
        <end position="108"/>
    </location>
</feature>
<feature type="region of interest" description="Disordered" evidence="1">
    <location>
        <begin position="249"/>
        <end position="288"/>
    </location>
</feature>
<feature type="compositionally biased region" description="Basic residues" evidence="1">
    <location>
        <begin position="259"/>
        <end position="277"/>
    </location>
</feature>
<evidence type="ECO:0000313" key="4">
    <source>
        <dbReference type="Proteomes" id="UP000663908"/>
    </source>
</evidence>
<dbReference type="Proteomes" id="UP000663908">
    <property type="component" value="Chromosome"/>
</dbReference>
<evidence type="ECO:0000256" key="2">
    <source>
        <dbReference type="SAM" id="Phobius"/>
    </source>
</evidence>
<feature type="region of interest" description="Disordered" evidence="1">
    <location>
        <begin position="76"/>
        <end position="128"/>
    </location>
</feature>
<proteinExistence type="predicted"/>
<evidence type="ECO:0000313" key="3">
    <source>
        <dbReference type="EMBL" id="QTE01951.1"/>
    </source>
</evidence>
<dbReference type="EMBL" id="CP071839">
    <property type="protein sequence ID" value="QTE01951.1"/>
    <property type="molecule type" value="Genomic_DNA"/>
</dbReference>
<keyword evidence="2" id="KW-0812">Transmembrane</keyword>
<name>A0ABX7TYV9_STRCY</name>
<keyword evidence="4" id="KW-1185">Reference proteome</keyword>
<protein>
    <submittedName>
        <fullName evidence="3">Uncharacterized protein</fullName>
    </submittedName>
</protein>
<gene>
    <name evidence="3" type="ORF">S1361_31760</name>
</gene>
<sequence length="332" mass="36011">MLVGRATAKQWWRNFTEPRQGGVPREGLGRLVPMGHPGRSAAERVYSRGHPYAHTSPDDPMVVIRRPAAYQAGRASAATTPPSELLRGGGNCGPGDGAGNTRGNGGLLRSGSSSRRRRNFHGDRVASAGRGRNGRGILLGAAQAHVLHQVLPDLRPRRWVAATAVAAGLAWLLGLLPSAMLPRIGNRPAAAGLAAVDGLLLLLSLGAAQWWVLRRHITGAGTWIPCHRCCLAGRTGRLLRDSHATVAPRPISLSDRRDRRSRRSPHGGYRRRRHRSRVGPPRELSGGMKWCHTRRRSVGGGARSCRTDNGDALTVLTAREAEHPRTHTWNNW</sequence>
<feature type="transmembrane region" description="Helical" evidence="2">
    <location>
        <begin position="159"/>
        <end position="177"/>
    </location>
</feature>
<reference evidence="3 4" key="1">
    <citation type="submission" date="2021-03" db="EMBL/GenBank/DDBJ databases">
        <title>Complete genome sequence of Streptomyces cyanogenus S136, producer of anticancer angucycline landomycin A.</title>
        <authorList>
            <person name="Hrab P."/>
            <person name="Ruckert C."/>
            <person name="Busche T."/>
            <person name="Ostash I."/>
            <person name="Kalinowski J."/>
            <person name="Fedorenko V."/>
            <person name="Yushchuk O."/>
            <person name="Ostash B."/>
        </authorList>
    </citation>
    <scope>NUCLEOTIDE SEQUENCE [LARGE SCALE GENOMIC DNA]</scope>
    <source>
        <strain evidence="3 4">S136</strain>
    </source>
</reference>
<keyword evidence="2" id="KW-1133">Transmembrane helix</keyword>
<evidence type="ECO:0000256" key="1">
    <source>
        <dbReference type="SAM" id="MobiDB-lite"/>
    </source>
</evidence>